<comment type="caution">
    <text evidence="1">The sequence shown here is derived from an EMBL/GenBank/DDBJ whole genome shotgun (WGS) entry which is preliminary data.</text>
</comment>
<name>A0ACB7J7L2_PLECO</name>
<evidence type="ECO:0000313" key="1">
    <source>
        <dbReference type="EMBL" id="KAG9226039.1"/>
    </source>
</evidence>
<dbReference type="Proteomes" id="UP000824881">
    <property type="component" value="Unassembled WGS sequence"/>
</dbReference>
<dbReference type="EMBL" id="WQMT02000002">
    <property type="protein sequence ID" value="KAG9226039.1"/>
    <property type="molecule type" value="Genomic_DNA"/>
</dbReference>
<gene>
    <name evidence="1" type="ORF">CCMSSC00406_0008701</name>
</gene>
<proteinExistence type="predicted"/>
<accession>A0ACB7J7L2</accession>
<reference evidence="1 2" key="1">
    <citation type="journal article" date="2021" name="Appl. Environ. Microbiol.">
        <title>Genetic linkage and physical mapping for an oyster mushroom Pleurotus cornucopiae and QTL analysis for the trait cap color.</title>
        <authorList>
            <person name="Zhang Y."/>
            <person name="Gao W."/>
            <person name="Sonnenberg A."/>
            <person name="Chen Q."/>
            <person name="Zhang J."/>
            <person name="Huang C."/>
        </authorList>
    </citation>
    <scope>NUCLEOTIDE SEQUENCE [LARGE SCALE GENOMIC DNA]</scope>
    <source>
        <strain evidence="1">CCMSSC00406</strain>
    </source>
</reference>
<sequence>MSPSSTQAAQAPATAATSQNNDTKKQNEKIFHLFLKKLASPNPPVYTEACKKLAQWLNDARAYYPEALSWILKLLLRTLSEQAGVTGKSPFHISLAGSNPFAPEYRELVNTVAKYRAQFVNTEFLEHLDLFCRSVDDRFAIKSSEPQPSTASQTPRASNVATVAHPPSTTSTIPKPDPSTTKPNPPLNANANVPQETTPTPLVSAPTESAGRVEAGAGAGVEVAGAGEGFVRGARLITAKHRPKSPPKAGRRDNADSAPNIKPTLNTLPAPALAPAPVPITNPTPTLTSKPATRLSTSTPHSSTPTPNPNNPKTPTPTLTPTPTTLAPKAGGVKLRRRNMPRADILDADDEDARRLLEAAKLPGITVDRRVASKKRGSGSGSGSGRGGGGGGGGRRGSGSGSTASAAKSPSIPIPASATHTGTAAAAGVVNEQTPEAARAPDLVKTEVTDERTPALSVSQGPGSRVGSREATNPLQGQVAPPVPLKSEPAPPASVLPDAPSAVPLESRSPHPAPGVEAMPGDGAGEVSQSVPPERVESDRAEPAPVLLEEERLVSTSAPAERGASERAETVPVPQVEEQPDPIENKVVAAEPEVQASDEPVVSEPLEEPRPASNTEAEAEAKANDEPAGAVEVLKAAEDEGLKSPLSLSTTESRGSTSTPFAPRFQLSQAVFTSPSSISVSPERGPSIVHENTPLPLDAVAPPTDPASAADAAPSKIPSEVPHVSTRATPQPQAESAAAPTEERRSQSVVSVRHASLPMSPRFLEAQMEVVADGPSVSTAPNQIQQPRRSLSASVPAPETASHHGLPMSPRFLESQMDVVGDGDVDAEEGEGAKPVVTTETMSVDSPLQPKNDDLSEEARPPVRSDAPDVPEGPDIAGTVAAPVDPDVPNVTSYVQPVSTDEITNVTNVSESDGAEQALVSSSQEDTGNTEAVKEEVSQQEQPQKDDGAPMDVDFPEAMGGHAGEPVKDDLPEPETQSMDVDVDEGGGEGDASEIIVSPTLEDGEELEADDGTLDAPVITPAPMEPAVEEKEEGEVRVSPRPVDVPTYSSTVLDANNEDKGDKDNVTRVTPSDSTSEKALSTPDTAQEVQPEHVDEDQAQDIPEELVNAQHVQDGASTSTSASASASASASFVNASEPSSVSAKEALSKHSHDEQGSSVNETDEAEQASQPSSASTSVTCKLSEQSRDDPGTSVNTNDTDHTSQPSSVASPGGLSEQFRDDRATSANENDHTASTNDDPSAQSPLGSGTSVDGGIPPAAEHDSNVCDDAGLLGRQESPLELNGKKPHIMDVAGQDGKDESGDAVDVRTSAEAPFVSIDGGADASVSGVSYSDKAGLDQSNSIETDLHQVNNNVPSDVLLNGTDNPNFNSTPNPAADMDTTNDAPTQAVNVPISDPVPVSDDHVVQPMFRPGVTILGILTGNEENAKATSRFVLQNEIETLLAQWRSRYKTQVDMTNAASVSLACYRSGDMAETLSVVGTSPDAASEFVNSCPQTWPTDGSLSVGMFYDGKRQFIPLAPPLLPTHDRFLDVSQFVHEGDNTFEIEFEPHTKIYTCILFAHHPTQTQLADVAMRRKNKVLWAQQLSSCFRPLEIPTFVF</sequence>
<keyword evidence="2" id="KW-1185">Reference proteome</keyword>
<organism evidence="1 2">
    <name type="scientific">Pleurotus cornucopiae</name>
    <name type="common">Cornucopia mushroom</name>
    <dbReference type="NCBI Taxonomy" id="5321"/>
    <lineage>
        <taxon>Eukaryota</taxon>
        <taxon>Fungi</taxon>
        <taxon>Dikarya</taxon>
        <taxon>Basidiomycota</taxon>
        <taxon>Agaricomycotina</taxon>
        <taxon>Agaricomycetes</taxon>
        <taxon>Agaricomycetidae</taxon>
        <taxon>Agaricales</taxon>
        <taxon>Pleurotineae</taxon>
        <taxon>Pleurotaceae</taxon>
        <taxon>Pleurotus</taxon>
    </lineage>
</organism>
<evidence type="ECO:0000313" key="2">
    <source>
        <dbReference type="Proteomes" id="UP000824881"/>
    </source>
</evidence>
<protein>
    <submittedName>
        <fullName evidence="1">Uncharacterized protein</fullName>
    </submittedName>
</protein>